<sequence>MNFKEKQAQLNAIYAGFEAAAREFKKEAVCRPGCAFCCTDVGSVDITTLEGLVIRDWLTGLSGKQKARMNKRLLRNRQAREAQRVAECPFIAADHTCRIYAIRPFSCRQLYSLKKCGAQGPTVHRQAVALAAETVKTLQRLDDTGYSGHMSVILHLLGQTDFRTLYRSGGFDPPQIMDFGKKHGILINRFAAEKERTTDGPSLTSLESLPV</sequence>
<reference evidence="2" key="2">
    <citation type="submission" date="2019-01" db="EMBL/GenBank/DDBJ databases">
        <title>Genome sequence of Desulfonema ishimotonii strain Tokyo 01.</title>
        <authorList>
            <person name="Fukui M."/>
        </authorList>
    </citation>
    <scope>NUCLEOTIDE SEQUENCE [LARGE SCALE GENOMIC DNA]</scope>
    <source>
        <strain evidence="2">Tokyo 01</strain>
    </source>
</reference>
<dbReference type="RefSeq" id="WP_124330315.1">
    <property type="nucleotide sequence ID" value="NZ_BEXT01000001.1"/>
</dbReference>
<evidence type="ECO:0000313" key="1">
    <source>
        <dbReference type="EMBL" id="GBC63217.1"/>
    </source>
</evidence>
<reference evidence="2" key="1">
    <citation type="submission" date="2017-11" db="EMBL/GenBank/DDBJ databases">
        <authorList>
            <person name="Watanabe M."/>
            <person name="Kojima H."/>
        </authorList>
    </citation>
    <scope>NUCLEOTIDE SEQUENCE [LARGE SCALE GENOMIC DNA]</scope>
    <source>
        <strain evidence="2">Tokyo 01</strain>
    </source>
</reference>
<evidence type="ECO:0000313" key="2">
    <source>
        <dbReference type="Proteomes" id="UP000288096"/>
    </source>
</evidence>
<gene>
    <name evidence="1" type="ORF">DENIS_4211</name>
</gene>
<dbReference type="OrthoDB" id="9779822at2"/>
<dbReference type="EMBL" id="BEXT01000001">
    <property type="protein sequence ID" value="GBC63217.1"/>
    <property type="molecule type" value="Genomic_DNA"/>
</dbReference>
<proteinExistence type="predicted"/>
<accession>A0A401G1Y1</accession>
<comment type="caution">
    <text evidence="1">The sequence shown here is derived from an EMBL/GenBank/DDBJ whole genome shotgun (WGS) entry which is preliminary data.</text>
</comment>
<dbReference type="Proteomes" id="UP000288096">
    <property type="component" value="Unassembled WGS sequence"/>
</dbReference>
<dbReference type="AlphaFoldDB" id="A0A401G1Y1"/>
<name>A0A401G1Y1_9BACT</name>
<organism evidence="1 2">
    <name type="scientific">Desulfonema ishimotonii</name>
    <dbReference type="NCBI Taxonomy" id="45657"/>
    <lineage>
        <taxon>Bacteria</taxon>
        <taxon>Pseudomonadati</taxon>
        <taxon>Thermodesulfobacteriota</taxon>
        <taxon>Desulfobacteria</taxon>
        <taxon>Desulfobacterales</taxon>
        <taxon>Desulfococcaceae</taxon>
        <taxon>Desulfonema</taxon>
    </lineage>
</organism>
<keyword evidence="2" id="KW-1185">Reference proteome</keyword>
<protein>
    <submittedName>
        <fullName evidence="1">YkgJ family cysteine cluster protein</fullName>
    </submittedName>
</protein>